<evidence type="ECO:0000256" key="9">
    <source>
        <dbReference type="ARBA" id="ARBA00048305"/>
    </source>
</evidence>
<dbReference type="SUPFAM" id="SSF46977">
    <property type="entry name" value="Succinate dehydrogenase/fumarate reductase flavoprotein C-terminal domain"/>
    <property type="match status" value="1"/>
</dbReference>
<dbReference type="FunFam" id="3.90.700.10:FF:000002">
    <property type="entry name" value="L-aspartate oxidase"/>
    <property type="match status" value="1"/>
</dbReference>
<dbReference type="InterPro" id="IPR027477">
    <property type="entry name" value="Succ_DH/fumarate_Rdtase_cat_sf"/>
</dbReference>
<dbReference type="SUPFAM" id="SSF56425">
    <property type="entry name" value="Succinate dehydrogenase/fumarate reductase flavoprotein, catalytic domain"/>
    <property type="match status" value="1"/>
</dbReference>
<dbReference type="Gene3D" id="3.50.50.60">
    <property type="entry name" value="FAD/NAD(P)-binding domain"/>
    <property type="match status" value="1"/>
</dbReference>
<name>K2PUZ6_9FLAO</name>
<keyword evidence="16" id="KW-1185">Reference proteome</keyword>
<gene>
    <name evidence="15" type="ORF">I215_03268</name>
</gene>
<dbReference type="InterPro" id="IPR037099">
    <property type="entry name" value="Fum_R/Succ_DH_flav-like_C_sf"/>
</dbReference>
<sequence>MIHTDFLIIGSGIAGMTLAVKLAEYFPTKKVILVTKAGESNTRFAQGGVAAVLDQIQDSYQKHIEDTLRAGDGLCDLDVVKHVVEQGPVRIKELLDWGTQFDRGPEQQLLLSREGGHTALRIVHHKDSTGKEIERVLRLRVQNLANIQVLEDCYAFDLKLTATIKPTKQTITGAHILDQNTREATFIYAQTTTLATGGIGQLYTHTTNPSIATGDGIAMALRANAKLKSMEFIQFHPTVFYEKNAGTSFLISEAVRGYGAYLKNSKGHRFVLDYDPRGELASRDIVSRAIYLELSHSKEKCVYLDCTHLKKEEFKNHFPNIYQTCLNRGVDISKNWIPVIPAVHYLCGGIVVDAYGKSTIGNLFACGECSYTGLHGANRLASNSLLEALVYAHSIFEYHKRSFSKEIVFDSIDPPAIKSYTVVEESNQIKEKLDELQTLMSENAGIVRSTEQLIQARVKLKTLSKALQTSIPKTFINTGLCEYRNMLAVAQMIIEHSIARKENVGGYYNSQL</sequence>
<proteinExistence type="inferred from homology"/>
<dbReference type="EMBL" id="AMSG01000002">
    <property type="protein sequence ID" value="EKF56510.1"/>
    <property type="molecule type" value="Genomic_DNA"/>
</dbReference>
<comment type="caution">
    <text evidence="15">The sequence shown here is derived from an EMBL/GenBank/DDBJ whole genome shotgun (WGS) entry which is preliminary data.</text>
</comment>
<dbReference type="InterPro" id="IPR015939">
    <property type="entry name" value="Fum_Rdtase/Succ_DH_flav-like_C"/>
</dbReference>
<dbReference type="InterPro" id="IPR003953">
    <property type="entry name" value="FAD-dep_OxRdtase_2_FAD-bd"/>
</dbReference>
<evidence type="ECO:0000256" key="11">
    <source>
        <dbReference type="PIRSR" id="PIRSR000171-1"/>
    </source>
</evidence>
<dbReference type="PRINTS" id="PR00368">
    <property type="entry name" value="FADPNR"/>
</dbReference>
<evidence type="ECO:0000259" key="14">
    <source>
        <dbReference type="Pfam" id="PF02910"/>
    </source>
</evidence>
<keyword evidence="5 12" id="KW-0285">Flavoprotein</keyword>
<feature type="domain" description="FAD-dependent oxidoreductase 2 FAD-binding" evidence="13">
    <location>
        <begin position="5"/>
        <end position="385"/>
    </location>
</feature>
<dbReference type="EC" id="1.4.3.16" evidence="4 10"/>
<evidence type="ECO:0000256" key="1">
    <source>
        <dbReference type="ARBA" id="ARBA00001974"/>
    </source>
</evidence>
<comment type="catalytic activity">
    <reaction evidence="9">
        <text>L-aspartate + O2 = iminosuccinate + H2O2</text>
        <dbReference type="Rhea" id="RHEA:25876"/>
        <dbReference type="ChEBI" id="CHEBI:15379"/>
        <dbReference type="ChEBI" id="CHEBI:16240"/>
        <dbReference type="ChEBI" id="CHEBI:29991"/>
        <dbReference type="ChEBI" id="CHEBI:77875"/>
        <dbReference type="EC" id="1.4.3.16"/>
    </reaction>
    <physiologicalReaction direction="left-to-right" evidence="9">
        <dbReference type="Rhea" id="RHEA:25877"/>
    </physiologicalReaction>
</comment>
<dbReference type="eggNOG" id="COG0029">
    <property type="taxonomic scope" value="Bacteria"/>
</dbReference>
<dbReference type="Pfam" id="PF02910">
    <property type="entry name" value="Succ_DH_flav_C"/>
    <property type="match status" value="1"/>
</dbReference>
<evidence type="ECO:0000256" key="6">
    <source>
        <dbReference type="ARBA" id="ARBA00022642"/>
    </source>
</evidence>
<evidence type="ECO:0000313" key="15">
    <source>
        <dbReference type="EMBL" id="EKF56510.1"/>
    </source>
</evidence>
<evidence type="ECO:0000256" key="3">
    <source>
        <dbReference type="ARBA" id="ARBA00008562"/>
    </source>
</evidence>
<keyword evidence="6 12" id="KW-0662">Pyridine nucleotide biosynthesis</keyword>
<dbReference type="GO" id="GO:0009435">
    <property type="term" value="P:NAD+ biosynthetic process"/>
    <property type="evidence" value="ECO:0007669"/>
    <property type="project" value="UniProtKB-UniPathway"/>
</dbReference>
<evidence type="ECO:0000256" key="12">
    <source>
        <dbReference type="RuleBase" id="RU362049"/>
    </source>
</evidence>
<comment type="cofactor">
    <cofactor evidence="1 12">
        <name>FAD</name>
        <dbReference type="ChEBI" id="CHEBI:57692"/>
    </cofactor>
</comment>
<dbReference type="PANTHER" id="PTHR42716">
    <property type="entry name" value="L-ASPARTATE OXIDASE"/>
    <property type="match status" value="1"/>
</dbReference>
<dbReference type="Proteomes" id="UP000007364">
    <property type="component" value="Unassembled WGS sequence"/>
</dbReference>
<dbReference type="GO" id="GO:0008734">
    <property type="term" value="F:L-aspartate oxidase activity"/>
    <property type="evidence" value="ECO:0007669"/>
    <property type="project" value="UniProtKB-UniRule"/>
</dbReference>
<comment type="pathway">
    <text evidence="2 12">Cofactor biosynthesis; NAD(+) biosynthesis; iminoaspartate from L-aspartate (oxidase route): step 1/1.</text>
</comment>
<dbReference type="PIRSF" id="PIRSF000171">
    <property type="entry name" value="SDHA_APRA_LASPO"/>
    <property type="match status" value="1"/>
</dbReference>
<dbReference type="AlphaFoldDB" id="K2PUZ6"/>
<dbReference type="GO" id="GO:0005737">
    <property type="term" value="C:cytoplasm"/>
    <property type="evidence" value="ECO:0007669"/>
    <property type="project" value="UniProtKB-SubCell"/>
</dbReference>
<protein>
    <recommendedName>
        <fullName evidence="4 10">L-aspartate oxidase</fullName>
        <ecNumber evidence="4 10">1.4.3.16</ecNumber>
    </recommendedName>
</protein>
<keyword evidence="7 12" id="KW-0274">FAD</keyword>
<keyword evidence="8 12" id="KW-0560">Oxidoreductase</keyword>
<dbReference type="SUPFAM" id="SSF51905">
    <property type="entry name" value="FAD/NAD(P)-binding domain"/>
    <property type="match status" value="1"/>
</dbReference>
<evidence type="ECO:0000256" key="4">
    <source>
        <dbReference type="ARBA" id="ARBA00012173"/>
    </source>
</evidence>
<dbReference type="NCBIfam" id="TIGR00551">
    <property type="entry name" value="nadB"/>
    <property type="match status" value="1"/>
</dbReference>
<comment type="function">
    <text evidence="12">Catalyzes the oxidation of L-aspartate to iminoaspartate.</text>
</comment>
<dbReference type="InterPro" id="IPR005288">
    <property type="entry name" value="NadB"/>
</dbReference>
<evidence type="ECO:0000313" key="16">
    <source>
        <dbReference type="Proteomes" id="UP000007364"/>
    </source>
</evidence>
<dbReference type="Pfam" id="PF00890">
    <property type="entry name" value="FAD_binding_2"/>
    <property type="match status" value="1"/>
</dbReference>
<organism evidence="15 16">
    <name type="scientific">Galbibacter marinus</name>
    <dbReference type="NCBI Taxonomy" id="555500"/>
    <lineage>
        <taxon>Bacteria</taxon>
        <taxon>Pseudomonadati</taxon>
        <taxon>Bacteroidota</taxon>
        <taxon>Flavobacteriia</taxon>
        <taxon>Flavobacteriales</taxon>
        <taxon>Flavobacteriaceae</taxon>
        <taxon>Galbibacter</taxon>
    </lineage>
</organism>
<dbReference type="RefSeq" id="WP_008990529.1">
    <property type="nucleotide sequence ID" value="NZ_AMSG01000002.1"/>
</dbReference>
<feature type="active site" description="Proton acceptor" evidence="11">
    <location>
        <position position="283"/>
    </location>
</feature>
<dbReference type="UniPathway" id="UPA00253">
    <property type="reaction ID" value="UER00326"/>
</dbReference>
<evidence type="ECO:0000259" key="13">
    <source>
        <dbReference type="Pfam" id="PF00890"/>
    </source>
</evidence>
<dbReference type="Gene3D" id="3.90.700.10">
    <property type="entry name" value="Succinate dehydrogenase/fumarate reductase flavoprotein, catalytic domain"/>
    <property type="match status" value="1"/>
</dbReference>
<dbReference type="InterPro" id="IPR036188">
    <property type="entry name" value="FAD/NAD-bd_sf"/>
</dbReference>
<dbReference type="PATRIC" id="fig|555500.3.peg.678"/>
<comment type="subcellular location">
    <subcellularLocation>
        <location evidence="12">Cytoplasm</location>
    </subcellularLocation>
</comment>
<comment type="similarity">
    <text evidence="3 12">Belongs to the FAD-dependent oxidoreductase 2 family. NadB subfamily.</text>
</comment>
<evidence type="ECO:0000256" key="5">
    <source>
        <dbReference type="ARBA" id="ARBA00022630"/>
    </source>
</evidence>
<dbReference type="STRING" id="555500.I215_03268"/>
<evidence type="ECO:0000256" key="8">
    <source>
        <dbReference type="ARBA" id="ARBA00023002"/>
    </source>
</evidence>
<evidence type="ECO:0000256" key="2">
    <source>
        <dbReference type="ARBA" id="ARBA00004950"/>
    </source>
</evidence>
<dbReference type="Gene3D" id="1.20.58.100">
    <property type="entry name" value="Fumarate reductase/succinate dehydrogenase flavoprotein-like, C-terminal domain"/>
    <property type="match status" value="1"/>
</dbReference>
<reference evidence="15 16" key="1">
    <citation type="journal article" date="2012" name="J. Bacteriol.">
        <title>Genome Sequence of Galbibacter marinum Type Strain ck-I2-15.</title>
        <authorList>
            <person name="Lai Q."/>
            <person name="Li C."/>
            <person name="Shao Z."/>
        </authorList>
    </citation>
    <scope>NUCLEOTIDE SEQUENCE [LARGE SCALE GENOMIC DNA]</scope>
    <source>
        <strain evidence="16">ck-I2-15</strain>
    </source>
</reference>
<dbReference type="PANTHER" id="PTHR42716:SF2">
    <property type="entry name" value="L-ASPARTATE OXIDASE, CHLOROPLASTIC"/>
    <property type="match status" value="1"/>
</dbReference>
<evidence type="ECO:0000256" key="10">
    <source>
        <dbReference type="NCBIfam" id="TIGR00551"/>
    </source>
</evidence>
<evidence type="ECO:0000256" key="7">
    <source>
        <dbReference type="ARBA" id="ARBA00022827"/>
    </source>
</evidence>
<accession>K2PUZ6</accession>
<feature type="domain" description="Fumarate reductase/succinate dehydrogenase flavoprotein-like C-terminal" evidence="14">
    <location>
        <begin position="434"/>
        <end position="508"/>
    </location>
</feature>
<dbReference type="OrthoDB" id="9806724at2"/>